<feature type="domain" description="Ubiquitin-like" evidence="4">
    <location>
        <begin position="63"/>
        <end position="136"/>
    </location>
</feature>
<dbReference type="PANTHER" id="PTHR46555">
    <property type="entry name" value="UBIQUITIN-LIKE PROTEIN 4A"/>
    <property type="match status" value="1"/>
</dbReference>
<sequence>MADQAEQAFIRVYISTLGTQRVVYNDDYQQPQENSLKKVPVLQIALPPPPRRASPSASTSATLKLTFKSLKPAATYELAVHPTDTIAAVKEALAALPNGPAVPAQRLLFKGKALADGKLVKEYPISDGDTVNLSLKAVPVPAPPSTTTDKDTIMTDAPPPKLTLDPPAAPPGQPRRHARIPSVVLSPSPSSETPPGGILSESKDITLTLDADEAMSMPTAELSTYHAALAEPEFWEKLLAFLGTSFTPTDAERAWEDFLRAAKNTLTASEIARIRDRVGVSGMAGT</sequence>
<dbReference type="InterPro" id="IPR029071">
    <property type="entry name" value="Ubiquitin-like_domsf"/>
</dbReference>
<keyword evidence="2" id="KW-0963">Cytoplasm</keyword>
<evidence type="ECO:0000256" key="3">
    <source>
        <dbReference type="SAM" id="MobiDB-lite"/>
    </source>
</evidence>
<dbReference type="InterPro" id="IPR000626">
    <property type="entry name" value="Ubiquitin-like_dom"/>
</dbReference>
<evidence type="ECO:0000259" key="4">
    <source>
        <dbReference type="PROSITE" id="PS50053"/>
    </source>
</evidence>
<feature type="compositionally biased region" description="Low complexity" evidence="3">
    <location>
        <begin position="181"/>
        <end position="195"/>
    </location>
</feature>
<feature type="region of interest" description="Disordered" evidence="3">
    <location>
        <begin position="140"/>
        <end position="201"/>
    </location>
</feature>
<dbReference type="SUPFAM" id="SSF54236">
    <property type="entry name" value="Ubiquitin-like"/>
    <property type="match status" value="1"/>
</dbReference>
<dbReference type="PANTHER" id="PTHR46555:SF1">
    <property type="entry name" value="UBIQUITIN-LIKE PROTEIN 4A"/>
    <property type="match status" value="1"/>
</dbReference>
<dbReference type="GO" id="GO:0051087">
    <property type="term" value="F:protein-folding chaperone binding"/>
    <property type="evidence" value="ECO:0007669"/>
    <property type="project" value="TreeGrafter"/>
</dbReference>
<proteinExistence type="predicted"/>
<dbReference type="AlphaFoldDB" id="A0AAD7HBP0"/>
<accession>A0AAD7HBP0</accession>
<dbReference type="Pfam" id="PF00240">
    <property type="entry name" value="ubiquitin"/>
    <property type="match status" value="1"/>
</dbReference>
<dbReference type="GO" id="GO:0071816">
    <property type="term" value="P:tail-anchored membrane protein insertion into ER membrane"/>
    <property type="evidence" value="ECO:0007669"/>
    <property type="project" value="TreeGrafter"/>
</dbReference>
<dbReference type="EMBL" id="JARKIB010000283">
    <property type="protein sequence ID" value="KAJ7717015.1"/>
    <property type="molecule type" value="Genomic_DNA"/>
</dbReference>
<dbReference type="Proteomes" id="UP001215598">
    <property type="component" value="Unassembled WGS sequence"/>
</dbReference>
<gene>
    <name evidence="5" type="ORF">B0H16DRAFT_1612334</name>
</gene>
<organism evidence="5 6">
    <name type="scientific">Mycena metata</name>
    <dbReference type="NCBI Taxonomy" id="1033252"/>
    <lineage>
        <taxon>Eukaryota</taxon>
        <taxon>Fungi</taxon>
        <taxon>Dikarya</taxon>
        <taxon>Basidiomycota</taxon>
        <taxon>Agaricomycotina</taxon>
        <taxon>Agaricomycetes</taxon>
        <taxon>Agaricomycetidae</taxon>
        <taxon>Agaricales</taxon>
        <taxon>Marasmiineae</taxon>
        <taxon>Mycenaceae</taxon>
        <taxon>Mycena</taxon>
    </lineage>
</organism>
<evidence type="ECO:0000256" key="1">
    <source>
        <dbReference type="ARBA" id="ARBA00004514"/>
    </source>
</evidence>
<dbReference type="InterPro" id="IPR047154">
    <property type="entry name" value="UBL4A-like"/>
</dbReference>
<dbReference type="Gene3D" id="3.10.20.90">
    <property type="entry name" value="Phosphatidylinositol 3-kinase Catalytic Subunit, Chain A, domain 1"/>
    <property type="match status" value="1"/>
</dbReference>
<evidence type="ECO:0000256" key="2">
    <source>
        <dbReference type="ARBA" id="ARBA00022490"/>
    </source>
</evidence>
<protein>
    <submittedName>
        <fullName evidence="5">Ubiquitin-domain-containing protein</fullName>
    </submittedName>
</protein>
<dbReference type="SMART" id="SM00213">
    <property type="entry name" value="UBQ"/>
    <property type="match status" value="1"/>
</dbReference>
<evidence type="ECO:0000313" key="6">
    <source>
        <dbReference type="Proteomes" id="UP001215598"/>
    </source>
</evidence>
<dbReference type="PROSITE" id="PS50053">
    <property type="entry name" value="UBIQUITIN_2"/>
    <property type="match status" value="1"/>
</dbReference>
<evidence type="ECO:0000313" key="5">
    <source>
        <dbReference type="EMBL" id="KAJ7717015.1"/>
    </source>
</evidence>
<feature type="compositionally biased region" description="Pro residues" evidence="3">
    <location>
        <begin position="157"/>
        <end position="173"/>
    </location>
</feature>
<name>A0AAD7HBP0_9AGAR</name>
<dbReference type="GO" id="GO:0006620">
    <property type="term" value="P:post-translational protein targeting to endoplasmic reticulum membrane"/>
    <property type="evidence" value="ECO:0007669"/>
    <property type="project" value="InterPro"/>
</dbReference>
<reference evidence="5" key="1">
    <citation type="submission" date="2023-03" db="EMBL/GenBank/DDBJ databases">
        <title>Massive genome expansion in bonnet fungi (Mycena s.s.) driven by repeated elements and novel gene families across ecological guilds.</title>
        <authorList>
            <consortium name="Lawrence Berkeley National Laboratory"/>
            <person name="Harder C.B."/>
            <person name="Miyauchi S."/>
            <person name="Viragh M."/>
            <person name="Kuo A."/>
            <person name="Thoen E."/>
            <person name="Andreopoulos B."/>
            <person name="Lu D."/>
            <person name="Skrede I."/>
            <person name="Drula E."/>
            <person name="Henrissat B."/>
            <person name="Morin E."/>
            <person name="Kohler A."/>
            <person name="Barry K."/>
            <person name="LaButti K."/>
            <person name="Morin E."/>
            <person name="Salamov A."/>
            <person name="Lipzen A."/>
            <person name="Mereny Z."/>
            <person name="Hegedus B."/>
            <person name="Baldrian P."/>
            <person name="Stursova M."/>
            <person name="Weitz H."/>
            <person name="Taylor A."/>
            <person name="Grigoriev I.V."/>
            <person name="Nagy L.G."/>
            <person name="Martin F."/>
            <person name="Kauserud H."/>
        </authorList>
    </citation>
    <scope>NUCLEOTIDE SEQUENCE</scope>
    <source>
        <strain evidence="5">CBHHK182m</strain>
    </source>
</reference>
<comment type="subcellular location">
    <subcellularLocation>
        <location evidence="1">Cytoplasm</location>
        <location evidence="1">Cytosol</location>
    </subcellularLocation>
</comment>
<comment type="caution">
    <text evidence="5">The sequence shown here is derived from an EMBL/GenBank/DDBJ whole genome shotgun (WGS) entry which is preliminary data.</text>
</comment>
<dbReference type="GO" id="GO:0071818">
    <property type="term" value="C:BAT3 complex"/>
    <property type="evidence" value="ECO:0007669"/>
    <property type="project" value="TreeGrafter"/>
</dbReference>
<keyword evidence="6" id="KW-1185">Reference proteome</keyword>